<evidence type="ECO:0000313" key="3">
    <source>
        <dbReference type="EMBL" id="TXG53028.1"/>
    </source>
</evidence>
<dbReference type="Pfam" id="PF03108">
    <property type="entry name" value="DBD_Tnp_Mut"/>
    <property type="match status" value="1"/>
</dbReference>
<name>A0A5C7H7M4_9ROSI</name>
<feature type="domain" description="Transposase MuDR plant" evidence="2">
    <location>
        <begin position="188"/>
        <end position="254"/>
    </location>
</feature>
<dbReference type="AlphaFoldDB" id="A0A5C7H7M4"/>
<protein>
    <recommendedName>
        <fullName evidence="2">Transposase MuDR plant domain-containing protein</fullName>
    </recommendedName>
</protein>
<dbReference type="PANTHER" id="PTHR31973">
    <property type="entry name" value="POLYPROTEIN, PUTATIVE-RELATED"/>
    <property type="match status" value="1"/>
</dbReference>
<feature type="compositionally biased region" description="Acidic residues" evidence="1">
    <location>
        <begin position="137"/>
        <end position="147"/>
    </location>
</feature>
<accession>A0A5C7H7M4</accession>
<dbReference type="InterPro" id="IPR004332">
    <property type="entry name" value="Transposase_MuDR"/>
</dbReference>
<feature type="region of interest" description="Disordered" evidence="1">
    <location>
        <begin position="134"/>
        <end position="163"/>
    </location>
</feature>
<comment type="caution">
    <text evidence="3">The sequence shown here is derived from an EMBL/GenBank/DDBJ whole genome shotgun (WGS) entry which is preliminary data.</text>
</comment>
<dbReference type="Proteomes" id="UP000323000">
    <property type="component" value="Chromosome 10"/>
</dbReference>
<dbReference type="OrthoDB" id="1299179at2759"/>
<reference evidence="4" key="1">
    <citation type="journal article" date="2019" name="Gigascience">
        <title>De novo genome assembly of the endangered Acer yangbiense, a plant species with extremely small populations endemic to Yunnan Province, China.</title>
        <authorList>
            <person name="Yang J."/>
            <person name="Wariss H.M."/>
            <person name="Tao L."/>
            <person name="Zhang R."/>
            <person name="Yun Q."/>
            <person name="Hollingsworth P."/>
            <person name="Dao Z."/>
            <person name="Luo G."/>
            <person name="Guo H."/>
            <person name="Ma Y."/>
            <person name="Sun W."/>
        </authorList>
    </citation>
    <scope>NUCLEOTIDE SEQUENCE [LARGE SCALE GENOMIC DNA]</scope>
    <source>
        <strain evidence="4">cv. Malutang</strain>
    </source>
</reference>
<gene>
    <name evidence="3" type="ORF">EZV62_022197</name>
</gene>
<evidence type="ECO:0000256" key="1">
    <source>
        <dbReference type="SAM" id="MobiDB-lite"/>
    </source>
</evidence>
<keyword evidence="4" id="KW-1185">Reference proteome</keyword>
<evidence type="ECO:0000259" key="2">
    <source>
        <dbReference type="Pfam" id="PF03108"/>
    </source>
</evidence>
<dbReference type="EMBL" id="VAHF01000010">
    <property type="protein sequence ID" value="TXG53028.1"/>
    <property type="molecule type" value="Genomic_DNA"/>
</dbReference>
<proteinExistence type="predicted"/>
<evidence type="ECO:0000313" key="4">
    <source>
        <dbReference type="Proteomes" id="UP000323000"/>
    </source>
</evidence>
<sequence length="415" mass="48287">MDIFKIIVLFGNEKVELGECDNDHISLITLVHALIEKLSGEEDVPIGDFWVWAQLPWSGERLEVKTDRELVDVFIMFKDRRLDTIVFDVESACYVPTPPEVSSRPKPEPEVLDMEGGYRALGWYDLEAEMFNYKGDSDEDDDKDDENGYQLKSNNEYFSDSELEPEPEEVKIAKLMKGKPFKRMVRGEIKFHIGQTFDNTVQIRDIFREYAIQKGVILDRVKNDYQRQTYMCTGDSCPWRAHASSMIDRLTFMIKTLVDQYECHRVYNNKKAKAKWIATKFKNLVNNNHHIDVKVIDDLLRENYNISVETQRCDHVTKNMIEAFNNMLGAHRAGSYLELLKFIRRMVMRKFQERKEESGAWKFVLPSKVNAKILKHGKEGRMLKIITTEDMEYELLGPIGGYAVILKEFTCQCGG</sequence>
<dbReference type="PANTHER" id="PTHR31973:SF187">
    <property type="entry name" value="MUTATOR TRANSPOSASE MUDRA PROTEIN"/>
    <property type="match status" value="1"/>
</dbReference>
<organism evidence="3 4">
    <name type="scientific">Acer yangbiense</name>
    <dbReference type="NCBI Taxonomy" id="1000413"/>
    <lineage>
        <taxon>Eukaryota</taxon>
        <taxon>Viridiplantae</taxon>
        <taxon>Streptophyta</taxon>
        <taxon>Embryophyta</taxon>
        <taxon>Tracheophyta</taxon>
        <taxon>Spermatophyta</taxon>
        <taxon>Magnoliopsida</taxon>
        <taxon>eudicotyledons</taxon>
        <taxon>Gunneridae</taxon>
        <taxon>Pentapetalae</taxon>
        <taxon>rosids</taxon>
        <taxon>malvids</taxon>
        <taxon>Sapindales</taxon>
        <taxon>Sapindaceae</taxon>
        <taxon>Hippocastanoideae</taxon>
        <taxon>Acereae</taxon>
        <taxon>Acer</taxon>
    </lineage>
</organism>